<accession>A0ACC0YFC7</accession>
<keyword evidence="2" id="KW-1185">Reference proteome</keyword>
<protein>
    <submittedName>
        <fullName evidence="1">Uncharacterized protein</fullName>
    </submittedName>
</protein>
<reference evidence="2" key="1">
    <citation type="journal article" date="2023" name="G3 (Bethesda)">
        <title>Genome assembly and association tests identify interacting loci associated with vigor, precocity, and sex in interspecific pistachio rootstocks.</title>
        <authorList>
            <person name="Palmer W."/>
            <person name="Jacygrad E."/>
            <person name="Sagayaradj S."/>
            <person name="Cavanaugh K."/>
            <person name="Han R."/>
            <person name="Bertier L."/>
            <person name="Beede B."/>
            <person name="Kafkas S."/>
            <person name="Golino D."/>
            <person name="Preece J."/>
            <person name="Michelmore R."/>
        </authorList>
    </citation>
    <scope>NUCLEOTIDE SEQUENCE [LARGE SCALE GENOMIC DNA]</scope>
</reference>
<proteinExistence type="predicted"/>
<dbReference type="EMBL" id="CM047742">
    <property type="protein sequence ID" value="KAJ0034572.1"/>
    <property type="molecule type" value="Genomic_DNA"/>
</dbReference>
<comment type="caution">
    <text evidence="1">The sequence shown here is derived from an EMBL/GenBank/DDBJ whole genome shotgun (WGS) entry which is preliminary data.</text>
</comment>
<evidence type="ECO:0000313" key="2">
    <source>
        <dbReference type="Proteomes" id="UP001163603"/>
    </source>
</evidence>
<dbReference type="Proteomes" id="UP001163603">
    <property type="component" value="Chromosome 7"/>
</dbReference>
<gene>
    <name evidence="1" type="ORF">Pint_24892</name>
</gene>
<sequence length="272" mass="29029">MKLSLREQPSPDFSNSASSSGQSRDDQETGSAEMPISEDLPLRNNLNHAREVIAEMVGTFILMFCLTGNIANTQLMSGEVGLMESAATTGLTIIVVIFCIGPISGAHINPALTIAFATFCGFPWSKVPLYILAQTVGFVFGAFVGKLVYGIKYDVMTTRPLQGCSSAFWVELLATFIIVFLVASLTYEAPSIGNISGIVVGIVVGLAVFITGPVSGGSMNPARSLGPAIISGNFKDIWIYITAPMIGACFRWSFVSFPTSSAFKFLSQHQSI</sequence>
<name>A0ACC0YFC7_9ROSI</name>
<organism evidence="1 2">
    <name type="scientific">Pistacia integerrima</name>
    <dbReference type="NCBI Taxonomy" id="434235"/>
    <lineage>
        <taxon>Eukaryota</taxon>
        <taxon>Viridiplantae</taxon>
        <taxon>Streptophyta</taxon>
        <taxon>Embryophyta</taxon>
        <taxon>Tracheophyta</taxon>
        <taxon>Spermatophyta</taxon>
        <taxon>Magnoliopsida</taxon>
        <taxon>eudicotyledons</taxon>
        <taxon>Gunneridae</taxon>
        <taxon>Pentapetalae</taxon>
        <taxon>rosids</taxon>
        <taxon>malvids</taxon>
        <taxon>Sapindales</taxon>
        <taxon>Anacardiaceae</taxon>
        <taxon>Pistacia</taxon>
    </lineage>
</organism>
<evidence type="ECO:0000313" key="1">
    <source>
        <dbReference type="EMBL" id="KAJ0034572.1"/>
    </source>
</evidence>